<protein>
    <recommendedName>
        <fullName evidence="3">Lipoprotein</fullName>
    </recommendedName>
</protein>
<evidence type="ECO:0008006" key="3">
    <source>
        <dbReference type="Google" id="ProtNLM"/>
    </source>
</evidence>
<evidence type="ECO:0000313" key="2">
    <source>
        <dbReference type="Proteomes" id="UP001441944"/>
    </source>
</evidence>
<keyword evidence="2" id="KW-1185">Reference proteome</keyword>
<organism evidence="1 2">
    <name type="scientific">Pseudophaeobacter arcticus</name>
    <dbReference type="NCBI Taxonomy" id="385492"/>
    <lineage>
        <taxon>Bacteria</taxon>
        <taxon>Pseudomonadati</taxon>
        <taxon>Pseudomonadota</taxon>
        <taxon>Alphaproteobacteria</taxon>
        <taxon>Rhodobacterales</taxon>
        <taxon>Paracoccaceae</taxon>
        <taxon>Pseudophaeobacter</taxon>
    </lineage>
</organism>
<accession>A0ABQ0ALG1</accession>
<name>A0ABQ0ALG1_9RHOB</name>
<dbReference type="PROSITE" id="PS51257">
    <property type="entry name" value="PROKAR_LIPOPROTEIN"/>
    <property type="match status" value="1"/>
</dbReference>
<reference evidence="1 2" key="1">
    <citation type="submission" date="2024-04" db="EMBL/GenBank/DDBJ databases">
        <title>Draft genome sequence of Pseudophaeobacter arcticus NBRC 116598.</title>
        <authorList>
            <person name="Miyakawa T."/>
            <person name="Kusuya Y."/>
            <person name="Miura T."/>
        </authorList>
    </citation>
    <scope>NUCLEOTIDE SEQUENCE [LARGE SCALE GENOMIC DNA]</scope>
    <source>
        <strain evidence="1 2">SU-CL00105</strain>
    </source>
</reference>
<dbReference type="Proteomes" id="UP001441944">
    <property type="component" value="Unassembled WGS sequence"/>
</dbReference>
<sequence length="123" mass="13079">MFRFSTAAIAALSLSACTSSIDYQVTELTERDQIVHDTTLKLRLKDYSSAQFLGSPRVAVNPKGGRLICGAANVKNSFGGYIGYQAYEVQYVPSNPKIGPIFAMGAAAKIDCKGAGIDLTVVP</sequence>
<comment type="caution">
    <text evidence="1">The sequence shown here is derived from an EMBL/GenBank/DDBJ whole genome shotgun (WGS) entry which is preliminary data.</text>
</comment>
<proteinExistence type="predicted"/>
<evidence type="ECO:0000313" key="1">
    <source>
        <dbReference type="EMBL" id="GAA6196702.1"/>
    </source>
</evidence>
<dbReference type="RefSeq" id="WP_348292549.1">
    <property type="nucleotide sequence ID" value="NZ_BAABWU010000007.1"/>
</dbReference>
<gene>
    <name evidence="1" type="ORF">NBRC116598_21460</name>
</gene>
<dbReference type="EMBL" id="BAABWU010000007">
    <property type="protein sequence ID" value="GAA6196702.1"/>
    <property type="molecule type" value="Genomic_DNA"/>
</dbReference>